<accession>A0A0F9AQ94</accession>
<evidence type="ECO:0000313" key="2">
    <source>
        <dbReference type="EMBL" id="KKL11729.1"/>
    </source>
</evidence>
<gene>
    <name evidence="2" type="ORF">LCGC14_2542860</name>
</gene>
<dbReference type="AlphaFoldDB" id="A0A0F9AQ94"/>
<feature type="non-terminal residue" evidence="2">
    <location>
        <position position="1"/>
    </location>
</feature>
<feature type="compositionally biased region" description="Basic and acidic residues" evidence="1">
    <location>
        <begin position="429"/>
        <end position="438"/>
    </location>
</feature>
<comment type="caution">
    <text evidence="2">The sequence shown here is derived from an EMBL/GenBank/DDBJ whole genome shotgun (WGS) entry which is preliminary data.</text>
</comment>
<sequence length="483" mass="52450">PDQPADDQARLSSIADFVQQLDESLANPTSPTTVTSNFGTAGSITKVLGKSATPDQHFSHFIQQMKESFPTATPADLAGFLRNSTLRDVPTAQKFFDRNFNSAVNREFRFLKTQSKGTLTTTKKNQLKANAINNTVQDFKGFVSTRHEKQFQEAAVDKLNISTAIETELLRQGITSESLRQIVETDPTKAAAVIDAALVATNNLQSSNTTFRTTTDGRVFATTHQRDREGTETFDTTELFKDKGLDFTPRRIITQSAQAKANVKAVGRATETIQAVDEIHSTINALAKLTRNEDGSPISEEELNASLGFAGGFNRFTTTLFDQLRGLADSSTLPGAAGVGQIVGKFRKSEFFKTTIADRGEQMQRFAVGYITLILKSAKFIGLGEARAISDKDFDRVQAAISASGSTTLRATLSFLNEQANIARKDAVGVRTDPDKAFGPRGPNPDPFGPKAVDPQQRSFLTPNFFGAEASTGGEEPKTKEDA</sequence>
<protein>
    <submittedName>
        <fullName evidence="2">Uncharacterized protein</fullName>
    </submittedName>
</protein>
<proteinExistence type="predicted"/>
<reference evidence="2" key="1">
    <citation type="journal article" date="2015" name="Nature">
        <title>Complex archaea that bridge the gap between prokaryotes and eukaryotes.</title>
        <authorList>
            <person name="Spang A."/>
            <person name="Saw J.H."/>
            <person name="Jorgensen S.L."/>
            <person name="Zaremba-Niedzwiedzka K."/>
            <person name="Martijn J."/>
            <person name="Lind A.E."/>
            <person name="van Eijk R."/>
            <person name="Schleper C."/>
            <person name="Guy L."/>
            <person name="Ettema T.J."/>
        </authorList>
    </citation>
    <scope>NUCLEOTIDE SEQUENCE</scope>
</reference>
<feature type="region of interest" description="Disordered" evidence="1">
    <location>
        <begin position="429"/>
        <end position="483"/>
    </location>
</feature>
<organism evidence="2">
    <name type="scientific">marine sediment metagenome</name>
    <dbReference type="NCBI Taxonomy" id="412755"/>
    <lineage>
        <taxon>unclassified sequences</taxon>
        <taxon>metagenomes</taxon>
        <taxon>ecological metagenomes</taxon>
    </lineage>
</organism>
<feature type="non-terminal residue" evidence="2">
    <location>
        <position position="483"/>
    </location>
</feature>
<evidence type="ECO:0000256" key="1">
    <source>
        <dbReference type="SAM" id="MobiDB-lite"/>
    </source>
</evidence>
<name>A0A0F9AQ94_9ZZZZ</name>
<dbReference type="EMBL" id="LAZR01041538">
    <property type="protein sequence ID" value="KKL11729.1"/>
    <property type="molecule type" value="Genomic_DNA"/>
</dbReference>